<accession>A0A5N6RMY7</accession>
<keyword evidence="2" id="KW-0539">Nucleus</keyword>
<dbReference type="OrthoDB" id="551431at2759"/>
<evidence type="ECO:0000256" key="1">
    <source>
        <dbReference type="ARBA" id="ARBA00004123"/>
    </source>
</evidence>
<dbReference type="GO" id="GO:0003700">
    <property type="term" value="F:DNA-binding transcription factor activity"/>
    <property type="evidence" value="ECO:0007669"/>
    <property type="project" value="TreeGrafter"/>
</dbReference>
<name>A0A5N6RMY7_9ROSI</name>
<dbReference type="PANTHER" id="PTHR31945:SF147">
    <property type="entry name" value="TRANSCRIPTION FACTOR ICE1-LIKE"/>
    <property type="match status" value="1"/>
</dbReference>
<evidence type="ECO:0000259" key="3">
    <source>
        <dbReference type="Pfam" id="PF22754"/>
    </source>
</evidence>
<dbReference type="Pfam" id="PF22754">
    <property type="entry name" value="bHLH-TF_ACT-like_plant"/>
    <property type="match status" value="1"/>
</dbReference>
<dbReference type="GO" id="GO:0043565">
    <property type="term" value="F:sequence-specific DNA binding"/>
    <property type="evidence" value="ECO:0007669"/>
    <property type="project" value="TreeGrafter"/>
</dbReference>
<feature type="domain" description="Plant bHLH transcription factor ACT-like" evidence="3">
    <location>
        <begin position="49"/>
        <end position="119"/>
    </location>
</feature>
<dbReference type="PANTHER" id="PTHR31945">
    <property type="entry name" value="TRANSCRIPTION FACTOR SCREAM2-RELATED"/>
    <property type="match status" value="1"/>
</dbReference>
<organism evidence="4 5">
    <name type="scientific">Carpinus fangiana</name>
    <dbReference type="NCBI Taxonomy" id="176857"/>
    <lineage>
        <taxon>Eukaryota</taxon>
        <taxon>Viridiplantae</taxon>
        <taxon>Streptophyta</taxon>
        <taxon>Embryophyta</taxon>
        <taxon>Tracheophyta</taxon>
        <taxon>Spermatophyta</taxon>
        <taxon>Magnoliopsida</taxon>
        <taxon>eudicotyledons</taxon>
        <taxon>Gunneridae</taxon>
        <taxon>Pentapetalae</taxon>
        <taxon>rosids</taxon>
        <taxon>fabids</taxon>
        <taxon>Fagales</taxon>
        <taxon>Betulaceae</taxon>
        <taxon>Carpinus</taxon>
    </lineage>
</organism>
<sequence>MNWSQTSPGSSLTPTTRLHSLTLTPPTLPSHINDEVPPSPNGQAARVEIAVREGRAVQIHVCCEHKPGILVSTMRAINNLGLDIQQVISCSNGFVMNIYRAEQCKEGQDVQPEQIRAELLDSAGVHEEK</sequence>
<dbReference type="AlphaFoldDB" id="A0A5N6RMY7"/>
<reference evidence="4 5" key="1">
    <citation type="submission" date="2019-06" db="EMBL/GenBank/DDBJ databases">
        <title>A chromosomal-level reference genome of Carpinus fangiana (Coryloideae, Betulaceae).</title>
        <authorList>
            <person name="Yang X."/>
            <person name="Wang Z."/>
            <person name="Zhang L."/>
            <person name="Hao G."/>
            <person name="Liu J."/>
            <person name="Yang Y."/>
        </authorList>
    </citation>
    <scope>NUCLEOTIDE SEQUENCE [LARGE SCALE GENOMIC DNA]</scope>
    <source>
        <strain evidence="4">Cfa_2016G</strain>
        <tissue evidence="4">Leaf</tissue>
    </source>
</reference>
<comment type="subcellular location">
    <subcellularLocation>
        <location evidence="1">Nucleus</location>
    </subcellularLocation>
</comment>
<dbReference type="GO" id="GO:0005634">
    <property type="term" value="C:nucleus"/>
    <property type="evidence" value="ECO:0007669"/>
    <property type="project" value="UniProtKB-SubCell"/>
</dbReference>
<evidence type="ECO:0000313" key="5">
    <source>
        <dbReference type="Proteomes" id="UP000327013"/>
    </source>
</evidence>
<keyword evidence="5" id="KW-1185">Reference proteome</keyword>
<protein>
    <recommendedName>
        <fullName evidence="3">Plant bHLH transcription factor ACT-like domain-containing protein</fullName>
    </recommendedName>
</protein>
<proteinExistence type="predicted"/>
<evidence type="ECO:0000313" key="4">
    <source>
        <dbReference type="EMBL" id="KAE8100781.1"/>
    </source>
</evidence>
<dbReference type="Proteomes" id="UP000327013">
    <property type="component" value="Chromosome 7"/>
</dbReference>
<gene>
    <name evidence="4" type="ORF">FH972_018641</name>
</gene>
<dbReference type="EMBL" id="CM017327">
    <property type="protein sequence ID" value="KAE8100781.1"/>
    <property type="molecule type" value="Genomic_DNA"/>
</dbReference>
<dbReference type="InterPro" id="IPR054502">
    <property type="entry name" value="bHLH-TF_ACT-like_plant"/>
</dbReference>
<evidence type="ECO:0000256" key="2">
    <source>
        <dbReference type="ARBA" id="ARBA00023242"/>
    </source>
</evidence>
<dbReference type="InterPro" id="IPR051358">
    <property type="entry name" value="TF_AMS/ICE1/BHLH6-like"/>
</dbReference>